<dbReference type="HAMAP" id="MF_00135">
    <property type="entry name" value="PRAI"/>
    <property type="match status" value="1"/>
</dbReference>
<dbReference type="Pfam" id="PF00697">
    <property type="entry name" value="PRAI"/>
    <property type="match status" value="1"/>
</dbReference>
<evidence type="ECO:0000256" key="1">
    <source>
        <dbReference type="ARBA" id="ARBA00001164"/>
    </source>
</evidence>
<comment type="pathway">
    <text evidence="2 9">Amino-acid biosynthesis; L-tryptophan biosynthesis; L-tryptophan from chorismate: step 3/5.</text>
</comment>
<reference evidence="12" key="1">
    <citation type="journal article" date="2019" name="Int. J. Syst. Evol. Microbiol.">
        <title>The Global Catalogue of Microorganisms (GCM) 10K type strain sequencing project: providing services to taxonomists for standard genome sequencing and annotation.</title>
        <authorList>
            <consortium name="The Broad Institute Genomics Platform"/>
            <consortium name="The Broad Institute Genome Sequencing Center for Infectious Disease"/>
            <person name="Wu L."/>
            <person name="Ma J."/>
        </authorList>
    </citation>
    <scope>NUCLEOTIDE SEQUENCE [LARGE SCALE GENOMIC DNA]</scope>
    <source>
        <strain evidence="12">CGMCC 1.12376</strain>
    </source>
</reference>
<evidence type="ECO:0000256" key="7">
    <source>
        <dbReference type="ARBA" id="ARBA00023141"/>
    </source>
</evidence>
<proteinExistence type="inferred from homology"/>
<keyword evidence="7 9" id="KW-0057">Aromatic amino acid biosynthesis</keyword>
<dbReference type="PANTHER" id="PTHR42894">
    <property type="entry name" value="N-(5'-PHOSPHORIBOSYL)ANTHRANILATE ISOMERASE"/>
    <property type="match status" value="1"/>
</dbReference>
<dbReference type="SUPFAM" id="SSF51366">
    <property type="entry name" value="Ribulose-phoshate binding barrel"/>
    <property type="match status" value="1"/>
</dbReference>
<evidence type="ECO:0000256" key="6">
    <source>
        <dbReference type="ARBA" id="ARBA00022822"/>
    </source>
</evidence>
<organism evidence="11 12">
    <name type="scientific">Oceanobacillus luteolus</name>
    <dbReference type="NCBI Taxonomy" id="1274358"/>
    <lineage>
        <taxon>Bacteria</taxon>
        <taxon>Bacillati</taxon>
        <taxon>Bacillota</taxon>
        <taxon>Bacilli</taxon>
        <taxon>Bacillales</taxon>
        <taxon>Bacillaceae</taxon>
        <taxon>Oceanobacillus</taxon>
    </lineage>
</organism>
<dbReference type="EC" id="5.3.1.24" evidence="3 9"/>
<protein>
    <recommendedName>
        <fullName evidence="4 9">N-(5'-phosphoribosyl)anthranilate isomerase</fullName>
        <shortName evidence="9">PRAI</shortName>
        <ecNumber evidence="3 9">5.3.1.24</ecNumber>
    </recommendedName>
</protein>
<keyword evidence="12" id="KW-1185">Reference proteome</keyword>
<keyword evidence="6 9" id="KW-0822">Tryptophan biosynthesis</keyword>
<evidence type="ECO:0000256" key="2">
    <source>
        <dbReference type="ARBA" id="ARBA00004664"/>
    </source>
</evidence>
<dbReference type="Gene3D" id="3.20.20.70">
    <property type="entry name" value="Aldolase class I"/>
    <property type="match status" value="1"/>
</dbReference>
<dbReference type="EMBL" id="JBHUDE010000158">
    <property type="protein sequence ID" value="MFD1609518.1"/>
    <property type="molecule type" value="Genomic_DNA"/>
</dbReference>
<feature type="domain" description="N-(5'phosphoribosyl) anthranilate isomerase (PRAI)" evidence="10">
    <location>
        <begin position="3"/>
        <end position="194"/>
    </location>
</feature>
<evidence type="ECO:0000256" key="4">
    <source>
        <dbReference type="ARBA" id="ARBA00022272"/>
    </source>
</evidence>
<dbReference type="InterPro" id="IPR001240">
    <property type="entry name" value="PRAI_dom"/>
</dbReference>
<name>A0ABW4HV33_9BACI</name>
<comment type="catalytic activity">
    <reaction evidence="1 9">
        <text>N-(5-phospho-beta-D-ribosyl)anthranilate = 1-(2-carboxyphenylamino)-1-deoxy-D-ribulose 5-phosphate</text>
        <dbReference type="Rhea" id="RHEA:21540"/>
        <dbReference type="ChEBI" id="CHEBI:18277"/>
        <dbReference type="ChEBI" id="CHEBI:58613"/>
        <dbReference type="EC" id="5.3.1.24"/>
    </reaction>
</comment>
<dbReference type="NCBIfam" id="NF002300">
    <property type="entry name" value="PRK01222.1-7"/>
    <property type="match status" value="1"/>
</dbReference>
<evidence type="ECO:0000256" key="3">
    <source>
        <dbReference type="ARBA" id="ARBA00012572"/>
    </source>
</evidence>
<evidence type="ECO:0000313" key="12">
    <source>
        <dbReference type="Proteomes" id="UP001597221"/>
    </source>
</evidence>
<dbReference type="InterPro" id="IPR011060">
    <property type="entry name" value="RibuloseP-bd_barrel"/>
</dbReference>
<dbReference type="PANTHER" id="PTHR42894:SF1">
    <property type="entry name" value="N-(5'-PHOSPHORIBOSYL)ANTHRANILATE ISOMERASE"/>
    <property type="match status" value="1"/>
</dbReference>
<dbReference type="RefSeq" id="WP_251515055.1">
    <property type="nucleotide sequence ID" value="NZ_JAMBON010000023.1"/>
</dbReference>
<gene>
    <name evidence="9" type="primary">trpF</name>
    <name evidence="11" type="ORF">ACFSBH_18020</name>
</gene>
<evidence type="ECO:0000256" key="8">
    <source>
        <dbReference type="ARBA" id="ARBA00023235"/>
    </source>
</evidence>
<dbReference type="GO" id="GO:0004640">
    <property type="term" value="F:phosphoribosylanthranilate isomerase activity"/>
    <property type="evidence" value="ECO:0007669"/>
    <property type="project" value="UniProtKB-EC"/>
</dbReference>
<keyword evidence="8 9" id="KW-0413">Isomerase</keyword>
<evidence type="ECO:0000256" key="9">
    <source>
        <dbReference type="HAMAP-Rule" id="MF_00135"/>
    </source>
</evidence>
<dbReference type="Proteomes" id="UP001597221">
    <property type="component" value="Unassembled WGS sequence"/>
</dbReference>
<evidence type="ECO:0000256" key="5">
    <source>
        <dbReference type="ARBA" id="ARBA00022605"/>
    </source>
</evidence>
<accession>A0ABW4HV33</accession>
<dbReference type="InterPro" id="IPR013785">
    <property type="entry name" value="Aldolase_TIM"/>
</dbReference>
<comment type="caution">
    <text evidence="11">The sequence shown here is derived from an EMBL/GenBank/DDBJ whole genome shotgun (WGS) entry which is preliminary data.</text>
</comment>
<sequence length="214" mass="23558">MLVKICGITTREAAIAAVEAGADFIGFVFAESKRKITPAKAAEIAKNVPVSVKKVGVFVNEKPLVMREIASEVGLDFIQLHGDESSVTAESLPVEIIKALPAEKQLLAQHDDYPCDYLLVDTPSKSVRGGTGKTFDWDVLNEWKTNKKLILAGGLTPENVQQAIKKVKPVGVDVSSGVETDGKKDIEKIRQFIKRAKEREDEKHENIHHAQFTR</sequence>
<evidence type="ECO:0000313" key="11">
    <source>
        <dbReference type="EMBL" id="MFD1609518.1"/>
    </source>
</evidence>
<dbReference type="NCBIfam" id="NF002298">
    <property type="entry name" value="PRK01222.1-4"/>
    <property type="match status" value="1"/>
</dbReference>
<dbReference type="CDD" id="cd00405">
    <property type="entry name" value="PRAI"/>
    <property type="match status" value="1"/>
</dbReference>
<dbReference type="InterPro" id="IPR044643">
    <property type="entry name" value="TrpF_fam"/>
</dbReference>
<evidence type="ECO:0000259" key="10">
    <source>
        <dbReference type="Pfam" id="PF00697"/>
    </source>
</evidence>
<keyword evidence="5 9" id="KW-0028">Amino-acid biosynthesis</keyword>
<comment type="similarity">
    <text evidence="9">Belongs to the TrpF family.</text>
</comment>